<dbReference type="InterPro" id="IPR013130">
    <property type="entry name" value="Fe3_Rdtase_TM_dom"/>
</dbReference>
<keyword evidence="4 7" id="KW-1133">Transmembrane helix</keyword>
<feature type="domain" description="Ferric oxidoreductase" evidence="9">
    <location>
        <begin position="51"/>
        <end position="160"/>
    </location>
</feature>
<comment type="subcellular location">
    <subcellularLocation>
        <location evidence="7">Cell membrane</location>
        <topology evidence="7">Multi-pass membrane protein</topology>
    </subcellularLocation>
    <subcellularLocation>
        <location evidence="1">Membrane</location>
        <topology evidence="1">Multi-pass membrane protein</topology>
    </subcellularLocation>
</comment>
<keyword evidence="5 7" id="KW-0408">Iron</keyword>
<evidence type="ECO:0000259" key="9">
    <source>
        <dbReference type="Pfam" id="PF01794"/>
    </source>
</evidence>
<evidence type="ECO:0000256" key="2">
    <source>
        <dbReference type="ARBA" id="ARBA00022448"/>
    </source>
</evidence>
<evidence type="ECO:0000256" key="8">
    <source>
        <dbReference type="SAM" id="MobiDB-lite"/>
    </source>
</evidence>
<keyword evidence="11" id="KW-1185">Reference proteome</keyword>
<comment type="subunit">
    <text evidence="7">Heterodimer of a catalytic subunit (MsrP) and a heme-binding subunit (MsrQ).</text>
</comment>
<dbReference type="STRING" id="1227549.SAMN05444007_11576"/>
<keyword evidence="7" id="KW-1003">Cell membrane</keyword>
<comment type="similarity">
    <text evidence="7">Belongs to the MsrQ family.</text>
</comment>
<dbReference type="OrthoDB" id="9788328at2"/>
<dbReference type="AlphaFoldDB" id="A0A1H7DXH7"/>
<feature type="transmembrane region" description="Helical" evidence="7">
    <location>
        <begin position="177"/>
        <end position="194"/>
    </location>
</feature>
<comment type="function">
    <text evidence="7">Part of the MsrPQ system that repairs oxidized periplasmic proteins containing methionine sulfoxide residues (Met-O), using respiratory chain electrons. Thus protects these proteins from oxidative-stress damage caused by reactive species of oxygen and chlorine generated by the host defense mechanisms. MsrPQ is essential for the maintenance of envelope integrity under bleach stress, rescuing a wide series of structurally unrelated periplasmic proteins from methionine oxidation. MsrQ provides electrons for reduction to the reductase catalytic subunit MsrP, using the quinone pool of the respiratory chain.</text>
</comment>
<dbReference type="GO" id="GO:0020037">
    <property type="term" value="F:heme binding"/>
    <property type="evidence" value="ECO:0007669"/>
    <property type="project" value="UniProtKB-UniRule"/>
</dbReference>
<feature type="transmembrane region" description="Helical" evidence="7">
    <location>
        <begin position="12"/>
        <end position="31"/>
    </location>
</feature>
<comment type="cofactor">
    <cofactor evidence="7">
        <name>FMN</name>
        <dbReference type="ChEBI" id="CHEBI:58210"/>
    </cofactor>
    <text evidence="7">Binds 1 FMN per subunit.</text>
</comment>
<evidence type="ECO:0000313" key="10">
    <source>
        <dbReference type="EMBL" id="SEK06084.1"/>
    </source>
</evidence>
<protein>
    <recommendedName>
        <fullName evidence="7">Protein-methionine-sulfoxide reductase heme-binding subunit MsrQ</fullName>
    </recommendedName>
    <alternativeName>
        <fullName evidence="7">Flavocytochrome MsrQ</fullName>
    </alternativeName>
</protein>
<dbReference type="GO" id="GO:0016679">
    <property type="term" value="F:oxidoreductase activity, acting on diphenols and related substances as donors"/>
    <property type="evidence" value="ECO:0007669"/>
    <property type="project" value="TreeGrafter"/>
</dbReference>
<keyword evidence="7" id="KW-0285">Flavoprotein</keyword>
<dbReference type="NCBIfam" id="NF003833">
    <property type="entry name" value="PRK05419.1-5"/>
    <property type="match status" value="1"/>
</dbReference>
<feature type="transmembrane region" description="Helical" evidence="7">
    <location>
        <begin position="152"/>
        <end position="171"/>
    </location>
</feature>
<accession>A0A1H7DXH7</accession>
<keyword evidence="2 7" id="KW-0813">Transport</keyword>
<comment type="cofactor">
    <cofactor evidence="7">
        <name>heme b</name>
        <dbReference type="ChEBI" id="CHEBI:60344"/>
    </cofactor>
    <text evidence="7">Binds 1 heme b (iron(II)-protoporphyrin IX) group per subunit.</text>
</comment>
<feature type="transmembrane region" description="Helical" evidence="7">
    <location>
        <begin position="110"/>
        <end position="131"/>
    </location>
</feature>
<evidence type="ECO:0000256" key="6">
    <source>
        <dbReference type="ARBA" id="ARBA00023136"/>
    </source>
</evidence>
<evidence type="ECO:0000256" key="7">
    <source>
        <dbReference type="HAMAP-Rule" id="MF_01207"/>
    </source>
</evidence>
<evidence type="ECO:0000256" key="1">
    <source>
        <dbReference type="ARBA" id="ARBA00004141"/>
    </source>
</evidence>
<feature type="region of interest" description="Disordered" evidence="8">
    <location>
        <begin position="199"/>
        <end position="233"/>
    </location>
</feature>
<keyword evidence="6 7" id="KW-0472">Membrane</keyword>
<dbReference type="EMBL" id="FNYD01000015">
    <property type="protein sequence ID" value="SEK06084.1"/>
    <property type="molecule type" value="Genomic_DNA"/>
</dbReference>
<dbReference type="HAMAP" id="MF_01207">
    <property type="entry name" value="MsrQ"/>
    <property type="match status" value="1"/>
</dbReference>
<evidence type="ECO:0000256" key="4">
    <source>
        <dbReference type="ARBA" id="ARBA00022989"/>
    </source>
</evidence>
<feature type="compositionally biased region" description="Basic and acidic residues" evidence="8">
    <location>
        <begin position="201"/>
        <end position="214"/>
    </location>
</feature>
<dbReference type="GO" id="GO:0030091">
    <property type="term" value="P:protein repair"/>
    <property type="evidence" value="ECO:0007669"/>
    <property type="project" value="UniProtKB-UniRule"/>
</dbReference>
<evidence type="ECO:0000256" key="3">
    <source>
        <dbReference type="ARBA" id="ARBA00022692"/>
    </source>
</evidence>
<dbReference type="GO" id="GO:0010181">
    <property type="term" value="F:FMN binding"/>
    <property type="evidence" value="ECO:0007669"/>
    <property type="project" value="UniProtKB-UniRule"/>
</dbReference>
<gene>
    <name evidence="7" type="primary">msrQ</name>
    <name evidence="10" type="ORF">SAMN05444007_11576</name>
</gene>
<reference evidence="10 11" key="1">
    <citation type="submission" date="2016-10" db="EMBL/GenBank/DDBJ databases">
        <authorList>
            <person name="de Groot N.N."/>
        </authorList>
    </citation>
    <scope>NUCLEOTIDE SEQUENCE [LARGE SCALE GENOMIC DNA]</scope>
    <source>
        <strain evidence="10 11">DSM 29340</strain>
    </source>
</reference>
<dbReference type="PANTHER" id="PTHR36964:SF1">
    <property type="entry name" value="PROTEIN-METHIONINE-SULFOXIDE REDUCTASE HEME-BINDING SUBUNIT MSRQ"/>
    <property type="match status" value="1"/>
</dbReference>
<dbReference type="GO" id="GO:0046872">
    <property type="term" value="F:metal ion binding"/>
    <property type="evidence" value="ECO:0007669"/>
    <property type="project" value="UniProtKB-KW"/>
</dbReference>
<dbReference type="RefSeq" id="WP_092371139.1">
    <property type="nucleotide sequence ID" value="NZ_BMGV01000014.1"/>
</dbReference>
<feature type="transmembrane region" description="Helical" evidence="7">
    <location>
        <begin position="51"/>
        <end position="68"/>
    </location>
</feature>
<keyword evidence="7" id="KW-0479">Metal-binding</keyword>
<feature type="transmembrane region" description="Helical" evidence="7">
    <location>
        <begin position="80"/>
        <end position="98"/>
    </location>
</feature>
<dbReference type="GO" id="GO:0009055">
    <property type="term" value="F:electron transfer activity"/>
    <property type="evidence" value="ECO:0007669"/>
    <property type="project" value="UniProtKB-UniRule"/>
</dbReference>
<sequence length="233" mass="25809">MQQINSALRHVPIWLVYLLGVLPAPALLYAGVTGGLGVEPIEALEQRLGELALQFLIAGLAVTPLRRFTGLNLMRFRRAIGVLTFYYVCCHLLVWLLLDVQIPAQVWADILKRPYITIGMAAFVLLLPLALTSNNLAVRRLGPLRWRRLHRLVYPAAVLGGVHFVMLSKGFQIEPRLYLAAIVVLLALRLRLPGRGATRGAESRQARGRSRGESVHNPVGKASDAESAWSMRP</sequence>
<organism evidence="10 11">
    <name type="scientific">Cribrihabitans marinus</name>
    <dbReference type="NCBI Taxonomy" id="1227549"/>
    <lineage>
        <taxon>Bacteria</taxon>
        <taxon>Pseudomonadati</taxon>
        <taxon>Pseudomonadota</taxon>
        <taxon>Alphaproteobacteria</taxon>
        <taxon>Rhodobacterales</taxon>
        <taxon>Paracoccaceae</taxon>
        <taxon>Cribrihabitans</taxon>
    </lineage>
</organism>
<keyword evidence="7" id="KW-0349">Heme</keyword>
<proteinExistence type="inferred from homology"/>
<keyword evidence="7" id="KW-0249">Electron transport</keyword>
<dbReference type="InterPro" id="IPR022837">
    <property type="entry name" value="MsrQ-like"/>
</dbReference>
<evidence type="ECO:0000313" key="11">
    <source>
        <dbReference type="Proteomes" id="UP000199379"/>
    </source>
</evidence>
<dbReference type="PANTHER" id="PTHR36964">
    <property type="entry name" value="PROTEIN-METHIONINE-SULFOXIDE REDUCTASE HEME-BINDING SUBUNIT MSRQ"/>
    <property type="match status" value="1"/>
</dbReference>
<keyword evidence="3 7" id="KW-0812">Transmembrane</keyword>
<name>A0A1H7DXH7_9RHOB</name>
<dbReference type="Proteomes" id="UP000199379">
    <property type="component" value="Unassembled WGS sequence"/>
</dbReference>
<dbReference type="GO" id="GO:0005886">
    <property type="term" value="C:plasma membrane"/>
    <property type="evidence" value="ECO:0007669"/>
    <property type="project" value="UniProtKB-SubCell"/>
</dbReference>
<evidence type="ECO:0000256" key="5">
    <source>
        <dbReference type="ARBA" id="ARBA00023004"/>
    </source>
</evidence>
<keyword evidence="7" id="KW-0288">FMN</keyword>
<dbReference type="Pfam" id="PF01794">
    <property type="entry name" value="Ferric_reduct"/>
    <property type="match status" value="1"/>
</dbReference>